<evidence type="ECO:0000256" key="1">
    <source>
        <dbReference type="SAM" id="MobiDB-lite"/>
    </source>
</evidence>
<dbReference type="AlphaFoldDB" id="K0RED4"/>
<gene>
    <name evidence="2" type="ORF">THAOC_36526</name>
</gene>
<accession>K0RED4</accession>
<sequence>MGSYVNINFVRGEPDRARLIRPLSIIPPIPPIRGKKPSSGGVASSGARAANESGNSSMENGISNVNDNERELMMRQMMMAQIQMSMGMGGTNPQLPMGMGGASPNIAHAPQMGMAGMNPAMAFQTNGQMQGPTDPMAMMAMHEMMMQRHATAMSQYASMNGANNLGMDGPQNSPARDIRGEDEQNLIRPQVPDSGGILETDRLRSWDGAARERVQQHYQGQMRSQQQQEQGGVFQRLLGGVMPTVESGGMSTMDMNLHHQQQMNQQMQLEPYAFRTKDEQLFELQPASL</sequence>
<keyword evidence="3" id="KW-1185">Reference proteome</keyword>
<dbReference type="Proteomes" id="UP000266841">
    <property type="component" value="Unassembled WGS sequence"/>
</dbReference>
<reference evidence="2 3" key="1">
    <citation type="journal article" date="2012" name="Genome Biol.">
        <title>Genome and low-iron response of an oceanic diatom adapted to chronic iron limitation.</title>
        <authorList>
            <person name="Lommer M."/>
            <person name="Specht M."/>
            <person name="Roy A.S."/>
            <person name="Kraemer L."/>
            <person name="Andreson R."/>
            <person name="Gutowska M.A."/>
            <person name="Wolf J."/>
            <person name="Bergner S.V."/>
            <person name="Schilhabel M.B."/>
            <person name="Klostermeier U.C."/>
            <person name="Beiko R.G."/>
            <person name="Rosenstiel P."/>
            <person name="Hippler M."/>
            <person name="Laroche J."/>
        </authorList>
    </citation>
    <scope>NUCLEOTIDE SEQUENCE [LARGE SCALE GENOMIC DNA]</scope>
    <source>
        <strain evidence="2 3">CCMP1005</strain>
    </source>
</reference>
<feature type="compositionally biased region" description="Polar residues" evidence="1">
    <location>
        <begin position="52"/>
        <end position="62"/>
    </location>
</feature>
<proteinExistence type="predicted"/>
<organism evidence="2 3">
    <name type="scientific">Thalassiosira oceanica</name>
    <name type="common">Marine diatom</name>
    <dbReference type="NCBI Taxonomy" id="159749"/>
    <lineage>
        <taxon>Eukaryota</taxon>
        <taxon>Sar</taxon>
        <taxon>Stramenopiles</taxon>
        <taxon>Ochrophyta</taxon>
        <taxon>Bacillariophyta</taxon>
        <taxon>Coscinodiscophyceae</taxon>
        <taxon>Thalassiosirophycidae</taxon>
        <taxon>Thalassiosirales</taxon>
        <taxon>Thalassiosiraceae</taxon>
        <taxon>Thalassiosira</taxon>
    </lineage>
</organism>
<dbReference type="EMBL" id="AGNL01049070">
    <property type="protein sequence ID" value="EJK44902.1"/>
    <property type="molecule type" value="Genomic_DNA"/>
</dbReference>
<feature type="region of interest" description="Disordered" evidence="1">
    <location>
        <begin position="31"/>
        <end position="62"/>
    </location>
</feature>
<comment type="caution">
    <text evidence="2">The sequence shown here is derived from an EMBL/GenBank/DDBJ whole genome shotgun (WGS) entry which is preliminary data.</text>
</comment>
<protein>
    <submittedName>
        <fullName evidence="2">Uncharacterized protein</fullName>
    </submittedName>
</protein>
<name>K0RED4_THAOC</name>
<feature type="compositionally biased region" description="Low complexity" evidence="1">
    <location>
        <begin position="38"/>
        <end position="50"/>
    </location>
</feature>
<evidence type="ECO:0000313" key="3">
    <source>
        <dbReference type="Proteomes" id="UP000266841"/>
    </source>
</evidence>
<evidence type="ECO:0000313" key="2">
    <source>
        <dbReference type="EMBL" id="EJK44902.1"/>
    </source>
</evidence>